<protein>
    <submittedName>
        <fullName evidence="1">Uncharacterized protein</fullName>
    </submittedName>
</protein>
<reference evidence="2" key="2">
    <citation type="submission" date="2013-12" db="EMBL/GenBank/DDBJ databases">
        <authorList>
            <person name="Yu Y."/>
            <person name="Lee S."/>
            <person name="de Baynast K."/>
            <person name="Wissotski M."/>
            <person name="Liu L."/>
            <person name="Talag J."/>
            <person name="Goicoechea J."/>
            <person name="Angelova A."/>
            <person name="Jetty R."/>
            <person name="Kudrna D."/>
            <person name="Golser W."/>
            <person name="Rivera L."/>
            <person name="Zhang J."/>
            <person name="Wing R."/>
        </authorList>
    </citation>
    <scope>NUCLEOTIDE SEQUENCE</scope>
</reference>
<reference evidence="1" key="3">
    <citation type="submission" date="2015-04" db="UniProtKB">
        <authorList>
            <consortium name="EnsemblPlants"/>
        </authorList>
    </citation>
    <scope>IDENTIFICATION</scope>
</reference>
<dbReference type="HOGENOM" id="CLU_1828107_0_0_1"/>
<organism evidence="1 2">
    <name type="scientific">Leersia perrieri</name>
    <dbReference type="NCBI Taxonomy" id="77586"/>
    <lineage>
        <taxon>Eukaryota</taxon>
        <taxon>Viridiplantae</taxon>
        <taxon>Streptophyta</taxon>
        <taxon>Embryophyta</taxon>
        <taxon>Tracheophyta</taxon>
        <taxon>Spermatophyta</taxon>
        <taxon>Magnoliopsida</taxon>
        <taxon>Liliopsida</taxon>
        <taxon>Poales</taxon>
        <taxon>Poaceae</taxon>
        <taxon>BOP clade</taxon>
        <taxon>Oryzoideae</taxon>
        <taxon>Oryzeae</taxon>
        <taxon>Oryzinae</taxon>
        <taxon>Leersia</taxon>
    </lineage>
</organism>
<reference evidence="1 2" key="1">
    <citation type="submission" date="2012-08" db="EMBL/GenBank/DDBJ databases">
        <title>Oryza genome evolution.</title>
        <authorList>
            <person name="Wing R.A."/>
        </authorList>
    </citation>
    <scope>NUCLEOTIDE SEQUENCE</scope>
</reference>
<keyword evidence="2" id="KW-1185">Reference proteome</keyword>
<dbReference type="STRING" id="77586.A0A0D9VLN5"/>
<evidence type="ECO:0000313" key="2">
    <source>
        <dbReference type="Proteomes" id="UP000032180"/>
    </source>
</evidence>
<name>A0A0D9VLN5_9ORYZ</name>
<accession>A0A0D9VLN5</accession>
<proteinExistence type="predicted"/>
<dbReference type="Gramene" id="LPERR02G28170.1">
    <property type="protein sequence ID" value="LPERR02G28170.1"/>
    <property type="gene ID" value="LPERR02G28170"/>
</dbReference>
<dbReference type="AlphaFoldDB" id="A0A0D9VLN5"/>
<sequence length="141" mass="16867">MEATGVQEAPVGQRRRTLVRKGKRAFAMKRHMYTRHHACSIVVYNRFGVWSQRHQSYTRKSRYLKFAEIGWDISNLNKWLRALKLQHGFFAWDEYKARQGEFLAAREPLHRLFMRRAAARFTRKELKARLQAQLRPPTAHE</sequence>
<dbReference type="EnsemblPlants" id="LPERR02G28170.1">
    <property type="protein sequence ID" value="LPERR02G28170.1"/>
    <property type="gene ID" value="LPERR02G28170"/>
</dbReference>
<evidence type="ECO:0000313" key="1">
    <source>
        <dbReference type="EnsemblPlants" id="LPERR02G28170.1"/>
    </source>
</evidence>
<dbReference type="Proteomes" id="UP000032180">
    <property type="component" value="Chromosome 2"/>
</dbReference>